<proteinExistence type="predicted"/>
<dbReference type="EMBL" id="CAACVG010009917">
    <property type="protein sequence ID" value="VEN54517.1"/>
    <property type="molecule type" value="Genomic_DNA"/>
</dbReference>
<evidence type="ECO:0000313" key="2">
    <source>
        <dbReference type="Proteomes" id="UP000410492"/>
    </source>
</evidence>
<accession>A0A653D2X4</accession>
<sequence>RRITQISDQIARGSLHLVGLKSRKHLICLPGIERQDYSGIGTMGNMS</sequence>
<dbReference type="Proteomes" id="UP000410492">
    <property type="component" value="Unassembled WGS sequence"/>
</dbReference>
<gene>
    <name evidence="1" type="ORF">CALMAC_LOCUS13973</name>
</gene>
<organism evidence="1 2">
    <name type="scientific">Callosobruchus maculatus</name>
    <name type="common">Southern cowpea weevil</name>
    <name type="synonym">Pulse bruchid</name>
    <dbReference type="NCBI Taxonomy" id="64391"/>
    <lineage>
        <taxon>Eukaryota</taxon>
        <taxon>Metazoa</taxon>
        <taxon>Ecdysozoa</taxon>
        <taxon>Arthropoda</taxon>
        <taxon>Hexapoda</taxon>
        <taxon>Insecta</taxon>
        <taxon>Pterygota</taxon>
        <taxon>Neoptera</taxon>
        <taxon>Endopterygota</taxon>
        <taxon>Coleoptera</taxon>
        <taxon>Polyphaga</taxon>
        <taxon>Cucujiformia</taxon>
        <taxon>Chrysomeloidea</taxon>
        <taxon>Chrysomelidae</taxon>
        <taxon>Bruchinae</taxon>
        <taxon>Bruchini</taxon>
        <taxon>Callosobruchus</taxon>
    </lineage>
</organism>
<protein>
    <submittedName>
        <fullName evidence="1">Uncharacterized protein</fullName>
    </submittedName>
</protein>
<keyword evidence="2" id="KW-1185">Reference proteome</keyword>
<dbReference type="AlphaFoldDB" id="A0A653D2X4"/>
<reference evidence="1 2" key="1">
    <citation type="submission" date="2019-01" db="EMBL/GenBank/DDBJ databases">
        <authorList>
            <person name="Sayadi A."/>
        </authorList>
    </citation>
    <scope>NUCLEOTIDE SEQUENCE [LARGE SCALE GENOMIC DNA]</scope>
</reference>
<feature type="non-terminal residue" evidence="1">
    <location>
        <position position="1"/>
    </location>
</feature>
<name>A0A653D2X4_CALMS</name>
<evidence type="ECO:0000313" key="1">
    <source>
        <dbReference type="EMBL" id="VEN54517.1"/>
    </source>
</evidence>